<comment type="caution">
    <text evidence="5">The sequence shown here is derived from an EMBL/GenBank/DDBJ whole genome shotgun (WGS) entry which is preliminary data.</text>
</comment>
<dbReference type="InterPro" id="IPR013785">
    <property type="entry name" value="Aldolase_TIM"/>
</dbReference>
<dbReference type="InterPro" id="IPR017853">
    <property type="entry name" value="GH"/>
</dbReference>
<dbReference type="EC" id="2.4.1.82" evidence="2"/>
<keyword evidence="3" id="KW-0119">Carbohydrate metabolism</keyword>
<organism evidence="5">
    <name type="scientific">Sesamum latifolium</name>
    <dbReference type="NCBI Taxonomy" id="2727402"/>
    <lineage>
        <taxon>Eukaryota</taxon>
        <taxon>Viridiplantae</taxon>
        <taxon>Streptophyta</taxon>
        <taxon>Embryophyta</taxon>
        <taxon>Tracheophyta</taxon>
        <taxon>Spermatophyta</taxon>
        <taxon>Magnoliopsida</taxon>
        <taxon>eudicotyledons</taxon>
        <taxon>Gunneridae</taxon>
        <taxon>Pentapetalae</taxon>
        <taxon>asterids</taxon>
        <taxon>lamiids</taxon>
        <taxon>Lamiales</taxon>
        <taxon>Pedaliaceae</taxon>
        <taxon>Sesamum</taxon>
    </lineage>
</organism>
<protein>
    <recommendedName>
        <fullName evidence="2">galactinol--sucrose galactosyltransferase</fullName>
        <ecNumber evidence="2">2.4.1.82</ecNumber>
    </recommendedName>
</protein>
<evidence type="ECO:0000256" key="3">
    <source>
        <dbReference type="ARBA" id="ARBA00023277"/>
    </source>
</evidence>
<reference evidence="5" key="1">
    <citation type="submission" date="2020-06" db="EMBL/GenBank/DDBJ databases">
        <authorList>
            <person name="Li T."/>
            <person name="Hu X."/>
            <person name="Zhang T."/>
            <person name="Song X."/>
            <person name="Zhang H."/>
            <person name="Dai N."/>
            <person name="Sheng W."/>
            <person name="Hou X."/>
            <person name="Wei L."/>
        </authorList>
    </citation>
    <scope>NUCLEOTIDE SEQUENCE</scope>
    <source>
        <strain evidence="5">KEN1</strain>
        <tissue evidence="5">Leaf</tissue>
    </source>
</reference>
<dbReference type="InterPro" id="IPR008811">
    <property type="entry name" value="Glycosyl_hydrolases_36"/>
</dbReference>
<reference evidence="5" key="2">
    <citation type="journal article" date="2024" name="Plant">
        <title>Genomic evolution and insights into agronomic trait innovations of Sesamum species.</title>
        <authorList>
            <person name="Miao H."/>
            <person name="Wang L."/>
            <person name="Qu L."/>
            <person name="Liu H."/>
            <person name="Sun Y."/>
            <person name="Le M."/>
            <person name="Wang Q."/>
            <person name="Wei S."/>
            <person name="Zheng Y."/>
            <person name="Lin W."/>
            <person name="Duan Y."/>
            <person name="Cao H."/>
            <person name="Xiong S."/>
            <person name="Wang X."/>
            <person name="Wei L."/>
            <person name="Li C."/>
            <person name="Ma Q."/>
            <person name="Ju M."/>
            <person name="Zhao R."/>
            <person name="Li G."/>
            <person name="Mu C."/>
            <person name="Tian Q."/>
            <person name="Mei H."/>
            <person name="Zhang T."/>
            <person name="Gao T."/>
            <person name="Zhang H."/>
        </authorList>
    </citation>
    <scope>NUCLEOTIDE SEQUENCE</scope>
    <source>
        <strain evidence="5">KEN1</strain>
    </source>
</reference>
<keyword evidence="5" id="KW-0328">Glycosyltransferase</keyword>
<comment type="catalytic activity">
    <reaction evidence="4">
        <text>alpha-D-galactosyl-(1-&gt;3)-1D-myo-inositol + sucrose = raffinose + myo-inositol</text>
        <dbReference type="Rhea" id="RHEA:20161"/>
        <dbReference type="ChEBI" id="CHEBI:16634"/>
        <dbReference type="ChEBI" id="CHEBI:17268"/>
        <dbReference type="ChEBI" id="CHEBI:17505"/>
        <dbReference type="ChEBI" id="CHEBI:17992"/>
        <dbReference type="EC" id="2.4.1.82"/>
    </reaction>
</comment>
<evidence type="ECO:0000256" key="2">
    <source>
        <dbReference type="ARBA" id="ARBA00012708"/>
    </source>
</evidence>
<evidence type="ECO:0000256" key="1">
    <source>
        <dbReference type="ARBA" id="ARBA00007240"/>
    </source>
</evidence>
<proteinExistence type="inferred from homology"/>
<dbReference type="SUPFAM" id="SSF51445">
    <property type="entry name" value="(Trans)glycosidases"/>
    <property type="match status" value="1"/>
</dbReference>
<dbReference type="AlphaFoldDB" id="A0AAW2TRH8"/>
<sequence>MAMAACASMRALQLKLNNLSPFLPANGKINFPNGLVRTGCRRHSMFLKAVPVVQNGVLSFNGTEALVGVPDNVVITAGTDSSAFLGAISTQSSSRHVFKLGVIEDARLLSLFRFKIWWMIPRVGNSGRDIPVETQMLLLEAREEATSEEPNRETKYVLFLPILDGEFRSSLQGNSADELEVCVETGDSAIIASASPKAVFVNLGDNPFELIKESMKILQNYSGTFGLRETKQMPGMLDWFGWCTWDAFYQDVNPQGIRDGLKSLSEGGTPARFLIIDDGWQDTTNEFQKAGEPFIEGTQYVYVWHALMGYWGGLHPDAPGTKKYNPKLKFPLQSPGNLAHQRDIAMDSMEEYGVGTIDPDRLFEFYDDLHRYLVSQEVDGVKVDVQNLPETLATGSGGRVSLTRHFQQSLEKSISNNFQDNSIICCMAQSTDSVYNDKPGNHDFNILKRLVLPDGSVMRAKYPGRPSRDCLFNDPVTDGKSLMKIWNLNKLTGVLAVFNCQGAGTWPGLENSVQTNDLELAGKISPADIEYLSEISPESWDGEFAVFSFKSGSLSRLSTQGKLNVAFKTLQCDVFTVSPIKVYHQEIQFAPIGLINMYNSGGAVHAVEAIDDSLFPGIRIQGRGEGVFGAYSSSEPKHCSVNSTEAQFHFNSEQHFLTVNVPTGTNSWEIAAHY</sequence>
<dbReference type="EMBL" id="JACGWN010000014">
    <property type="protein sequence ID" value="KAL0407172.1"/>
    <property type="molecule type" value="Genomic_DNA"/>
</dbReference>
<keyword evidence="5" id="KW-0808">Transferase</keyword>
<dbReference type="PANTHER" id="PTHR31268">
    <property type="match status" value="1"/>
</dbReference>
<dbReference type="Gene3D" id="3.20.20.70">
    <property type="entry name" value="Aldolase class I"/>
    <property type="match status" value="1"/>
</dbReference>
<evidence type="ECO:0000256" key="4">
    <source>
        <dbReference type="ARBA" id="ARBA00049426"/>
    </source>
</evidence>
<name>A0AAW2TRH8_9LAMI</name>
<gene>
    <name evidence="5" type="ORF">Slati_4031100</name>
</gene>
<comment type="similarity">
    <text evidence="1">Belongs to the glycosyl hydrolases 36 family.</text>
</comment>
<evidence type="ECO:0000313" key="5">
    <source>
        <dbReference type="EMBL" id="KAL0407172.1"/>
    </source>
</evidence>
<dbReference type="GO" id="GO:0047274">
    <property type="term" value="F:galactinol-sucrose galactosyltransferase activity"/>
    <property type="evidence" value="ECO:0007669"/>
    <property type="project" value="UniProtKB-EC"/>
</dbReference>
<dbReference type="Pfam" id="PF05691">
    <property type="entry name" value="Raffinose_syn"/>
    <property type="match status" value="2"/>
</dbReference>
<accession>A0AAW2TRH8</accession>
<dbReference type="PANTHER" id="PTHR31268:SF26">
    <property type="entry name" value="GALACTINOL--SUCROSE GALACTOSYLTRANSFERASE"/>
    <property type="match status" value="1"/>
</dbReference>